<evidence type="ECO:0000313" key="2">
    <source>
        <dbReference type="Proteomes" id="UP000002968"/>
    </source>
</evidence>
<proteinExistence type="predicted"/>
<dbReference type="Gene3D" id="2.120.10.30">
    <property type="entry name" value="TolB, C-terminal domain"/>
    <property type="match status" value="1"/>
</dbReference>
<organism evidence="1 2">
    <name type="scientific">Streptomyces griseoflavus Tu4000</name>
    <dbReference type="NCBI Taxonomy" id="467200"/>
    <lineage>
        <taxon>Bacteria</taxon>
        <taxon>Bacillati</taxon>
        <taxon>Actinomycetota</taxon>
        <taxon>Actinomycetes</taxon>
        <taxon>Kitasatosporales</taxon>
        <taxon>Streptomycetaceae</taxon>
        <taxon>Streptomyces</taxon>
    </lineage>
</organism>
<dbReference type="InterPro" id="IPR011042">
    <property type="entry name" value="6-blade_b-propeller_TolB-like"/>
</dbReference>
<accession>D9XSM3</accession>
<dbReference type="SUPFAM" id="SSF75011">
    <property type="entry name" value="3-carboxy-cis,cis-mucoante lactonizing enzyme"/>
    <property type="match status" value="1"/>
</dbReference>
<name>D9XSM3_9ACTN</name>
<reference evidence="1" key="1">
    <citation type="submission" date="2009-02" db="EMBL/GenBank/DDBJ databases">
        <title>Annotation of Streptomyces griseoflavus strain Tu4000.</title>
        <authorList>
            <consortium name="The Broad Institute Genome Sequencing Platform"/>
            <consortium name="Broad Institute Microbial Sequencing Center"/>
            <person name="Fischbach M."/>
            <person name="Godfrey P."/>
            <person name="Ward D."/>
            <person name="Young S."/>
            <person name="Zeng Q."/>
            <person name="Koehrsen M."/>
            <person name="Alvarado L."/>
            <person name="Berlin A.M."/>
            <person name="Bochicchio J."/>
            <person name="Borenstein D."/>
            <person name="Chapman S.B."/>
            <person name="Chen Z."/>
            <person name="Engels R."/>
            <person name="Freedman E."/>
            <person name="Gellesch M."/>
            <person name="Goldberg J."/>
            <person name="Griggs A."/>
            <person name="Gujja S."/>
            <person name="Heilman E.R."/>
            <person name="Heiman D.I."/>
            <person name="Hepburn T.A."/>
            <person name="Howarth C."/>
            <person name="Jen D."/>
            <person name="Larson L."/>
            <person name="Lewis B."/>
            <person name="Mehta T."/>
            <person name="Park D."/>
            <person name="Pearson M."/>
            <person name="Richards J."/>
            <person name="Roberts A."/>
            <person name="Saif S."/>
            <person name="Shea T.D."/>
            <person name="Shenoy N."/>
            <person name="Sisk P."/>
            <person name="Stolte C."/>
            <person name="Sykes S.N."/>
            <person name="Thomson T."/>
            <person name="Walk T."/>
            <person name="White J."/>
            <person name="Yandava C."/>
            <person name="Straight P."/>
            <person name="Clardy J."/>
            <person name="Hung D."/>
            <person name="Kolter R."/>
            <person name="Mekalanos J."/>
            <person name="Walker S."/>
            <person name="Walsh C.T."/>
            <person name="Wieland-Brown L.C."/>
            <person name="Haas B."/>
            <person name="Nusbaum C."/>
            <person name="Birren B."/>
        </authorList>
    </citation>
    <scope>NUCLEOTIDE SEQUENCE [LARGE SCALE GENOMIC DNA]</scope>
    <source>
        <strain evidence="1">Tu4000</strain>
    </source>
</reference>
<dbReference type="HOGENOM" id="CLU_487379_0_0_11"/>
<dbReference type="InterPro" id="IPR015943">
    <property type="entry name" value="WD40/YVTN_repeat-like_dom_sf"/>
</dbReference>
<protein>
    <recommendedName>
        <fullName evidence="3">Ig-like domain repeat protein</fullName>
    </recommendedName>
</protein>
<keyword evidence="2" id="KW-1185">Reference proteome</keyword>
<dbReference type="AlphaFoldDB" id="D9XSM3"/>
<dbReference type="EMBL" id="GG657758">
    <property type="protein sequence ID" value="EFL39430.1"/>
    <property type="molecule type" value="Genomic_DNA"/>
</dbReference>
<gene>
    <name evidence="1" type="ORF">SSRG_02234</name>
</gene>
<evidence type="ECO:0000313" key="1">
    <source>
        <dbReference type="EMBL" id="EFL39430.1"/>
    </source>
</evidence>
<sequence length="594" mass="61433">MGCGRPDGRRHSLWGAQLNTARRSRRLAATLLASALAGGGLTVAAAPAAHAAAGDVVAKLPISSFSALAVDSAHQRVYVADSNLGYYDNKGLVAVYDFSGERVTTISTQRHVSGLALDADATTLYVGGREGMLKYDTATHQPQGGLSLSADTCGRSLAMAGGTVYYTSSYTNYVSECESSLTHLNSYHTDNTAQVTGWQDYGRLQLEAGPGDRLLMGQPPNTRAADPFVAVYDASGQTLVRTAGRRFADADGKGALNLKDLAFSPDGSRVAVADAAAGTRLLDGADLSDAPTGYPALPSGASASAVAYSGDGKYLARGASATGATPDLLLSPADPGDTTAPLEFAFEGSLDGDRVAPRGLEWSADGSRLFAVTTNTAGNQYWLHVVQPPAVQYDTRFTGGLTQSPAQAVAGEALAVRGRLELDGPAPAGPLKVTATRTDANGTHEIGTATVKADGTFTVLDEPDLVGEATYTVSFLGDLTHRPATDVTRTVNVGKAASAIALTAPAEASMSTGVQLTGTFTAQGRALPERATLKVQRTDRLGTGTLSSVTVAADGTFTIDDLPRTRRDTTYTVSWPGDDLHEGATASATVHVTR</sequence>
<dbReference type="STRING" id="467200.SSRG_02234"/>
<dbReference type="Gene3D" id="2.130.10.10">
    <property type="entry name" value="YVTN repeat-like/Quinoprotein amine dehydrogenase"/>
    <property type="match status" value="1"/>
</dbReference>
<evidence type="ECO:0008006" key="3">
    <source>
        <dbReference type="Google" id="ProtNLM"/>
    </source>
</evidence>
<dbReference type="Proteomes" id="UP000002968">
    <property type="component" value="Unassembled WGS sequence"/>
</dbReference>
<dbReference type="eggNOG" id="COG3391">
    <property type="taxonomic scope" value="Bacteria"/>
</dbReference>